<feature type="compositionally biased region" description="Acidic residues" evidence="2">
    <location>
        <begin position="1278"/>
        <end position="1289"/>
    </location>
</feature>
<dbReference type="SUPFAM" id="SSF50911">
    <property type="entry name" value="Mannose 6-phosphate receptor domain"/>
    <property type="match status" value="1"/>
</dbReference>
<feature type="compositionally biased region" description="Basic and acidic residues" evidence="2">
    <location>
        <begin position="294"/>
        <end position="312"/>
    </location>
</feature>
<feature type="compositionally biased region" description="Low complexity" evidence="2">
    <location>
        <begin position="460"/>
        <end position="478"/>
    </location>
</feature>
<accession>A0A6G0TN69</accession>
<feature type="compositionally biased region" description="Basic and acidic residues" evidence="2">
    <location>
        <begin position="254"/>
        <end position="268"/>
    </location>
</feature>
<evidence type="ECO:0000256" key="1">
    <source>
        <dbReference type="ARBA" id="ARBA00023180"/>
    </source>
</evidence>
<comment type="caution">
    <text evidence="4">The sequence shown here is derived from an EMBL/GenBank/DDBJ whole genome shotgun (WGS) entry which is preliminary data.</text>
</comment>
<keyword evidence="3" id="KW-0732">Signal</keyword>
<feature type="compositionally biased region" description="Low complexity" evidence="2">
    <location>
        <begin position="240"/>
        <end position="252"/>
    </location>
</feature>
<feature type="region of interest" description="Disordered" evidence="2">
    <location>
        <begin position="1371"/>
        <end position="1427"/>
    </location>
</feature>
<feature type="region of interest" description="Disordered" evidence="2">
    <location>
        <begin position="673"/>
        <end position="709"/>
    </location>
</feature>
<dbReference type="InterPro" id="IPR009011">
    <property type="entry name" value="Man6P_isomerase_rcpt-bd_dom_sf"/>
</dbReference>
<name>A0A6G0TN69_APHGL</name>
<evidence type="ECO:0000313" key="4">
    <source>
        <dbReference type="EMBL" id="KAE9535888.1"/>
    </source>
</evidence>
<feature type="compositionally biased region" description="Low complexity" evidence="2">
    <location>
        <begin position="682"/>
        <end position="709"/>
    </location>
</feature>
<evidence type="ECO:0000256" key="2">
    <source>
        <dbReference type="SAM" id="MobiDB-lite"/>
    </source>
</evidence>
<feature type="compositionally biased region" description="Polar residues" evidence="2">
    <location>
        <begin position="489"/>
        <end position="500"/>
    </location>
</feature>
<feature type="compositionally biased region" description="Basic and acidic residues" evidence="2">
    <location>
        <begin position="278"/>
        <end position="287"/>
    </location>
</feature>
<feature type="compositionally biased region" description="Basic and acidic residues" evidence="2">
    <location>
        <begin position="420"/>
        <end position="452"/>
    </location>
</feature>
<dbReference type="EMBL" id="VYZN01000025">
    <property type="protein sequence ID" value="KAE9535888.1"/>
    <property type="molecule type" value="Genomic_DNA"/>
</dbReference>
<feature type="region of interest" description="Disordered" evidence="2">
    <location>
        <begin position="202"/>
        <end position="333"/>
    </location>
</feature>
<feature type="compositionally biased region" description="Polar residues" evidence="2">
    <location>
        <begin position="219"/>
        <end position="232"/>
    </location>
</feature>
<sequence length="1427" mass="158927">MFPGSVSARNTMILAVALIVSIAAVASSAGEEFANTCVFQKSTVVAEYKLDTLNNVFKETLITESNDNVYVVSICRHVPEMYYDPRKMIGAIKLTADGKTIDLGHINQSNATVNGNSVVLTYMSDRGRYAEDTCKGLRWKTHLKFLCDPYANHDILTLIDEDPEQPEICQVWFEVKTSKTCNWHSNIPLAVLANDFSTRKNPVTKPGEWTADHEKYNAKESTNSNKIPSTKNSLDHKMYNFNNNNKTFSNENDSISKENKINNEEIKNRNSTQNISTDQKKQPDNVNKDNNLNEYEKSLYEKDETEKAKEGSSKINTPENKILADHENNNNYSSNDLENKFTNLKINNTVPSTSYNNEYGYPGKNETILHYNNLKKYLNQNKNSEGKYENSVINNINESTKYDKKKDDILNQNVPEMEKISKRKTFENKTSNKEINDSVDSKKPSDNEKKFNPEYPQKSNLYNDTNNNALNLNNGIKHNTIDEGKTVDISKQSQSKNTKSIIHDDSKVPGDRAKENNTNQTHSQKKDLVDFRSQEVDSKTVIKNNARDINSSIIPRDDAEKKPTDIEDKSIDTNNINTKRHSTRDDNKIIDADERNIMKNNYNITSDNDKTAFVVTIKPTKNSPSNIKESGEVNGSSIELPINTSSNNIETDTKLEPNGTIISYINGVHKNIKPNQLEPVPSENLSDNSKSNDLNTNEDSANQSENSSSSKIHVSAASIIGGLVSLIAATGVIGTAINRYYYKKTGIDQIPFKETFQSIFNLFKTIITKFCCCLPCVSGVSGDDLEAQNSTNEKTPLLQPKFDTSSPVVVDETSQKSKKRNKSSDDGKQQKSDSDDSQQNSNNEYGSMKNESKPLAAKRNSKNSTTDNKSLAKNLEEKLTNAENNLQGKSIKEVISGKINSIFAEKLKPTINGIFENVGKKVESTEEIKKNLDIISKDAETISKLLENEKPVKNIDDVNVEIKPENKGKSQNNSEKEPSNETEIGNAVVQENINSTKLDELQQSQNVKPIDEVIIPKVSVPDLQQIETNEQAFDLKTASTLDKVKTEESIENTNDKNDVVTENKTAQLGDLVVTPISETASKINESKLKFLGFEKEDKNVQQVVANESIESEKKEEDDDDDESVEVIEEVVYVDGADGAEDEEIIEEITETTTIDPDDVDESGHAKVTVHTTRKISSSSLPGEVKTFEETVVTDGTPENEKKMPGFQFGIGKSGVSMSVGDKKLKIGMPDLKLNRSKSKSPKNVEDDEPDKRDTKSPEKVKKSMSLPKIFKRSISQPADDDIQEAESESQLDSAPIKKSSRSNSGLLKFGKSRSKSSLIPEADDVKIDTDTMSEFIDKERKASIISNVGLGEFDIAVGDEDVANTTVVRKTSTTNNKEKDAPTSPIDLLLGSAKVQPSTITTDSRSNGKTKREKKDKTKLTTITRPF</sequence>
<feature type="signal peptide" evidence="3">
    <location>
        <begin position="1"/>
        <end position="28"/>
    </location>
</feature>
<feature type="compositionally biased region" description="Basic and acidic residues" evidence="2">
    <location>
        <begin position="822"/>
        <end position="834"/>
    </location>
</feature>
<dbReference type="Pfam" id="PF02157">
    <property type="entry name" value="Man-6-P_recep"/>
    <property type="match status" value="1"/>
</dbReference>
<feature type="compositionally biased region" description="Basic and acidic residues" evidence="2">
    <location>
        <begin position="501"/>
        <end position="515"/>
    </location>
</feature>
<feature type="region of interest" description="Disordered" evidence="2">
    <location>
        <begin position="420"/>
        <end position="533"/>
    </location>
</feature>
<feature type="compositionally biased region" description="Basic and acidic residues" evidence="2">
    <location>
        <begin position="524"/>
        <end position="533"/>
    </location>
</feature>
<keyword evidence="5" id="KW-1185">Reference proteome</keyword>
<dbReference type="Proteomes" id="UP000475862">
    <property type="component" value="Unassembled WGS sequence"/>
</dbReference>
<dbReference type="InterPro" id="IPR028927">
    <property type="entry name" value="Man-6-P_rcpt"/>
</dbReference>
<feature type="region of interest" description="Disordered" evidence="2">
    <location>
        <begin position="791"/>
        <end position="869"/>
    </location>
</feature>
<dbReference type="PANTHER" id="PTHR15071:SF0">
    <property type="entry name" value="MANNOSE 6-PHOSPHATE RECEPTOR-LIKE PROTEIN 1"/>
    <property type="match status" value="1"/>
</dbReference>
<feature type="region of interest" description="Disordered" evidence="2">
    <location>
        <begin position="956"/>
        <end position="982"/>
    </location>
</feature>
<dbReference type="OrthoDB" id="6622485at2759"/>
<feature type="compositionally biased region" description="Basic and acidic residues" evidence="2">
    <location>
        <begin position="1249"/>
        <end position="1261"/>
    </location>
</feature>
<feature type="chain" id="PRO_5026306621" description="Reelin domain-containing protein" evidence="3">
    <location>
        <begin position="29"/>
        <end position="1427"/>
    </location>
</feature>
<evidence type="ECO:0008006" key="6">
    <source>
        <dbReference type="Google" id="ProtNLM"/>
    </source>
</evidence>
<dbReference type="Gene3D" id="2.70.130.10">
    <property type="entry name" value="Mannose-6-phosphate receptor binding domain"/>
    <property type="match status" value="1"/>
</dbReference>
<evidence type="ECO:0000313" key="5">
    <source>
        <dbReference type="Proteomes" id="UP000475862"/>
    </source>
</evidence>
<dbReference type="PANTHER" id="PTHR15071">
    <property type="entry name" value="MANNOSE-6-PHOSPHATE RECEPTOR FAMILY MEMBER"/>
    <property type="match status" value="1"/>
</dbReference>
<dbReference type="GO" id="GO:0000139">
    <property type="term" value="C:Golgi membrane"/>
    <property type="evidence" value="ECO:0007669"/>
    <property type="project" value="UniProtKB-SubCell"/>
</dbReference>
<feature type="compositionally biased region" description="Polar residues" evidence="2">
    <location>
        <begin position="1395"/>
        <end position="1407"/>
    </location>
</feature>
<proteinExistence type="predicted"/>
<feature type="compositionally biased region" description="Basic and acidic residues" evidence="2">
    <location>
        <begin position="555"/>
        <end position="571"/>
    </location>
</feature>
<feature type="compositionally biased region" description="Basic and acidic residues" evidence="2">
    <location>
        <begin position="956"/>
        <end position="979"/>
    </location>
</feature>
<reference evidence="4 5" key="1">
    <citation type="submission" date="2019-08" db="EMBL/GenBank/DDBJ databases">
        <title>The genome of the soybean aphid Biotype 1, its phylome, world population structure and adaptation to the North American continent.</title>
        <authorList>
            <person name="Giordano R."/>
            <person name="Donthu R.K."/>
            <person name="Hernandez A.G."/>
            <person name="Wright C.L."/>
            <person name="Zimin A.V."/>
        </authorList>
    </citation>
    <scope>NUCLEOTIDE SEQUENCE [LARGE SCALE GENOMIC DNA]</scope>
    <source>
        <tissue evidence="4">Whole aphids</tissue>
    </source>
</reference>
<feature type="region of interest" description="Disordered" evidence="2">
    <location>
        <begin position="552"/>
        <end position="571"/>
    </location>
</feature>
<protein>
    <recommendedName>
        <fullName evidence="6">Reelin domain-containing protein</fullName>
    </recommendedName>
</protein>
<feature type="region of interest" description="Disordered" evidence="2">
    <location>
        <begin position="1192"/>
        <end position="1320"/>
    </location>
</feature>
<evidence type="ECO:0000256" key="3">
    <source>
        <dbReference type="SAM" id="SignalP"/>
    </source>
</evidence>
<organism evidence="4 5">
    <name type="scientific">Aphis glycines</name>
    <name type="common">Soybean aphid</name>
    <dbReference type="NCBI Taxonomy" id="307491"/>
    <lineage>
        <taxon>Eukaryota</taxon>
        <taxon>Metazoa</taxon>
        <taxon>Ecdysozoa</taxon>
        <taxon>Arthropoda</taxon>
        <taxon>Hexapoda</taxon>
        <taxon>Insecta</taxon>
        <taxon>Pterygota</taxon>
        <taxon>Neoptera</taxon>
        <taxon>Paraneoptera</taxon>
        <taxon>Hemiptera</taxon>
        <taxon>Sternorrhyncha</taxon>
        <taxon>Aphidomorpha</taxon>
        <taxon>Aphidoidea</taxon>
        <taxon>Aphididae</taxon>
        <taxon>Aphidini</taxon>
        <taxon>Aphis</taxon>
        <taxon>Aphis</taxon>
    </lineage>
</organism>
<keyword evidence="1" id="KW-0325">Glycoprotein</keyword>
<gene>
    <name evidence="4" type="ORF">AGLY_007789</name>
</gene>
<feature type="compositionally biased region" description="Basic and acidic residues" evidence="2">
    <location>
        <begin position="479"/>
        <end position="488"/>
    </location>
</feature>